<keyword evidence="3" id="KW-1185">Reference proteome</keyword>
<sequence>MDNEIDPKIMDNITKVCICKAIPRSKIKNAIRSGADSVVKVNEVTGSGQGECRGRRCGLKIKALVDGYKKGEWE</sequence>
<dbReference type="Gene3D" id="1.10.10.1100">
    <property type="entry name" value="BFD-like [2Fe-2S]-binding domain"/>
    <property type="match status" value="1"/>
</dbReference>
<evidence type="ECO:0000259" key="1">
    <source>
        <dbReference type="Pfam" id="PF04324"/>
    </source>
</evidence>
<dbReference type="InterPro" id="IPR041854">
    <property type="entry name" value="BFD-like_2Fe2S-bd_dom_sf"/>
</dbReference>
<reference evidence="2" key="1">
    <citation type="submission" date="2021-03" db="EMBL/GenBank/DDBJ databases">
        <title>Proteiniclasticum marinus sp. nov., isolated from tidal flat sediment.</title>
        <authorList>
            <person name="Namirimu T."/>
            <person name="Yang J.-A."/>
            <person name="Yang S.-H."/>
            <person name="Kim Y.-J."/>
            <person name="Kwon K.K."/>
        </authorList>
    </citation>
    <scope>NUCLEOTIDE SEQUENCE</scope>
    <source>
        <strain evidence="2">SCR006</strain>
    </source>
</reference>
<comment type="caution">
    <text evidence="2">The sequence shown here is derived from an EMBL/GenBank/DDBJ whole genome shotgun (WGS) entry which is preliminary data.</text>
</comment>
<dbReference type="AlphaFoldDB" id="A0A939KGZ9"/>
<proteinExistence type="predicted"/>
<dbReference type="Proteomes" id="UP000664218">
    <property type="component" value="Unassembled WGS sequence"/>
</dbReference>
<organism evidence="2 3">
    <name type="scientific">Proteiniclasticum aestuarii</name>
    <dbReference type="NCBI Taxonomy" id="2817862"/>
    <lineage>
        <taxon>Bacteria</taxon>
        <taxon>Bacillati</taxon>
        <taxon>Bacillota</taxon>
        <taxon>Clostridia</taxon>
        <taxon>Eubacteriales</taxon>
        <taxon>Clostridiaceae</taxon>
        <taxon>Proteiniclasticum</taxon>
    </lineage>
</organism>
<evidence type="ECO:0000313" key="3">
    <source>
        <dbReference type="Proteomes" id="UP000664218"/>
    </source>
</evidence>
<dbReference type="EMBL" id="JAFNJU010000005">
    <property type="protein sequence ID" value="MBO1264944.1"/>
    <property type="molecule type" value="Genomic_DNA"/>
</dbReference>
<feature type="domain" description="BFD-like [2Fe-2S]-binding" evidence="1">
    <location>
        <begin position="16"/>
        <end position="65"/>
    </location>
</feature>
<accession>A0A939KGZ9</accession>
<gene>
    <name evidence="2" type="ORF">J3A84_07875</name>
</gene>
<dbReference type="RefSeq" id="WP_207599467.1">
    <property type="nucleotide sequence ID" value="NZ_JAFNJU010000005.1"/>
</dbReference>
<evidence type="ECO:0000313" key="2">
    <source>
        <dbReference type="EMBL" id="MBO1264944.1"/>
    </source>
</evidence>
<dbReference type="Pfam" id="PF04324">
    <property type="entry name" value="Fer2_BFD"/>
    <property type="match status" value="1"/>
</dbReference>
<name>A0A939KGZ9_9CLOT</name>
<dbReference type="InterPro" id="IPR007419">
    <property type="entry name" value="BFD-like_2Fe2S-bd_dom"/>
</dbReference>
<protein>
    <submittedName>
        <fullName evidence="2">(2Fe-2S)-binding protein</fullName>
    </submittedName>
</protein>